<dbReference type="CDD" id="cd04301">
    <property type="entry name" value="NAT_SF"/>
    <property type="match status" value="1"/>
</dbReference>
<dbReference type="RefSeq" id="WP_064747012.1">
    <property type="nucleotide sequence ID" value="NZ_CP159925.1"/>
</dbReference>
<feature type="domain" description="N-acetyltransferase" evidence="4">
    <location>
        <begin position="25"/>
        <end position="181"/>
    </location>
</feature>
<feature type="compositionally biased region" description="Polar residues" evidence="3">
    <location>
        <begin position="1"/>
        <end position="10"/>
    </location>
</feature>
<dbReference type="PANTHER" id="PTHR43072:SF23">
    <property type="entry name" value="UPF0039 PROTEIN C11D3.02C"/>
    <property type="match status" value="1"/>
</dbReference>
<keyword evidence="2" id="KW-0012">Acyltransferase</keyword>
<dbReference type="PROSITE" id="PS51186">
    <property type="entry name" value="GNAT"/>
    <property type="match status" value="1"/>
</dbReference>
<dbReference type="AlphaFoldDB" id="A0AAU8MVS6"/>
<evidence type="ECO:0000256" key="2">
    <source>
        <dbReference type="ARBA" id="ARBA00023315"/>
    </source>
</evidence>
<feature type="region of interest" description="Disordered" evidence="3">
    <location>
        <begin position="1"/>
        <end position="24"/>
    </location>
</feature>
<organism evidence="5">
    <name type="scientific">Lysobacter firmicutimachus</name>
    <dbReference type="NCBI Taxonomy" id="1792846"/>
    <lineage>
        <taxon>Bacteria</taxon>
        <taxon>Pseudomonadati</taxon>
        <taxon>Pseudomonadota</taxon>
        <taxon>Gammaproteobacteria</taxon>
        <taxon>Lysobacterales</taxon>
        <taxon>Lysobacteraceae</taxon>
        <taxon>Lysobacter</taxon>
    </lineage>
</organism>
<accession>A0AAU8MVS6</accession>
<gene>
    <name evidence="5" type="ORF">ABU614_07245</name>
</gene>
<dbReference type="InterPro" id="IPR000182">
    <property type="entry name" value="GNAT_dom"/>
</dbReference>
<sequence>MNEISDSSRPSGPPHAQTLRDGRVVRIRDIAPSDRSAERAFIEGLSDESRRRRFLAQLKSPDDKLLDSLVNIDARREAALVAVVSYEGTERIVGAARFSMASPDAVDGECAVVVADDWQDQGLGTALVRDLAERARARGLRRMYSMDLAGNADMHELASHLGFRARVDPGDASLIIHELVL</sequence>
<evidence type="ECO:0000259" key="4">
    <source>
        <dbReference type="PROSITE" id="PS51186"/>
    </source>
</evidence>
<name>A0AAU8MVS6_9GAMM</name>
<dbReference type="InterPro" id="IPR016181">
    <property type="entry name" value="Acyl_CoA_acyltransferase"/>
</dbReference>
<dbReference type="PANTHER" id="PTHR43072">
    <property type="entry name" value="N-ACETYLTRANSFERASE"/>
    <property type="match status" value="1"/>
</dbReference>
<dbReference type="EMBL" id="CP159925">
    <property type="protein sequence ID" value="XCO76570.1"/>
    <property type="molecule type" value="Genomic_DNA"/>
</dbReference>
<dbReference type="GO" id="GO:0016747">
    <property type="term" value="F:acyltransferase activity, transferring groups other than amino-acyl groups"/>
    <property type="evidence" value="ECO:0007669"/>
    <property type="project" value="InterPro"/>
</dbReference>
<keyword evidence="1" id="KW-0808">Transferase</keyword>
<evidence type="ECO:0000256" key="1">
    <source>
        <dbReference type="ARBA" id="ARBA00022679"/>
    </source>
</evidence>
<proteinExistence type="predicted"/>
<dbReference type="Pfam" id="PF00583">
    <property type="entry name" value="Acetyltransf_1"/>
    <property type="match status" value="1"/>
</dbReference>
<evidence type="ECO:0000256" key="3">
    <source>
        <dbReference type="SAM" id="MobiDB-lite"/>
    </source>
</evidence>
<dbReference type="Gene3D" id="3.40.630.30">
    <property type="match status" value="1"/>
</dbReference>
<evidence type="ECO:0000313" key="5">
    <source>
        <dbReference type="EMBL" id="XCO76570.1"/>
    </source>
</evidence>
<reference evidence="5" key="1">
    <citation type="submission" date="2024-06" db="EMBL/GenBank/DDBJ databases">
        <authorList>
            <person name="Li S."/>
        </authorList>
    </citation>
    <scope>NUCLEOTIDE SEQUENCE</scope>
    <source>
        <strain evidence="5">SR10</strain>
    </source>
</reference>
<dbReference type="SUPFAM" id="SSF55729">
    <property type="entry name" value="Acyl-CoA N-acyltransferases (Nat)"/>
    <property type="match status" value="1"/>
</dbReference>
<protein>
    <submittedName>
        <fullName evidence="5">GNAT family N-acetyltransferase</fullName>
    </submittedName>
</protein>